<sequence length="81" mass="9598">MYRIDILPFGVIGLIIYVIIDLIKIRRKSFIKRVLFYSFILYLINVFRVTTGGISIPPSKYSAVDFQLIPFSFIIDWTREY</sequence>
<evidence type="ECO:0000256" key="1">
    <source>
        <dbReference type="SAM" id="Phobius"/>
    </source>
</evidence>
<evidence type="ECO:0000313" key="2">
    <source>
        <dbReference type="EMBL" id="TCQ01980.1"/>
    </source>
</evidence>
<reference evidence="2 3" key="1">
    <citation type="submission" date="2019-03" db="EMBL/GenBank/DDBJ databases">
        <title>Genomic Encyclopedia of Type Strains, Phase IV (KMG-IV): sequencing the most valuable type-strain genomes for metagenomic binning, comparative biology and taxonomic classification.</title>
        <authorList>
            <person name="Goeker M."/>
        </authorList>
    </citation>
    <scope>NUCLEOTIDE SEQUENCE [LARGE SCALE GENOMIC DNA]</scope>
    <source>
        <strain evidence="2 3">DSM 100013</strain>
    </source>
</reference>
<dbReference type="RefSeq" id="WP_165913695.1">
    <property type="nucleotide sequence ID" value="NZ_CP058648.1"/>
</dbReference>
<keyword evidence="1" id="KW-0472">Membrane</keyword>
<feature type="transmembrane region" description="Helical" evidence="1">
    <location>
        <begin position="6"/>
        <end position="23"/>
    </location>
</feature>
<accession>A0A4R2TEN1</accession>
<dbReference type="Proteomes" id="UP000295504">
    <property type="component" value="Unassembled WGS sequence"/>
</dbReference>
<keyword evidence="1" id="KW-1133">Transmembrane helix</keyword>
<keyword evidence="3" id="KW-1185">Reference proteome</keyword>
<keyword evidence="1" id="KW-0812">Transmembrane</keyword>
<evidence type="ECO:0000313" key="3">
    <source>
        <dbReference type="Proteomes" id="UP000295504"/>
    </source>
</evidence>
<dbReference type="EMBL" id="SLYC01000020">
    <property type="protein sequence ID" value="TCQ01980.1"/>
    <property type="molecule type" value="Genomic_DNA"/>
</dbReference>
<dbReference type="AlphaFoldDB" id="A0A4R2TEN1"/>
<protein>
    <submittedName>
        <fullName evidence="2">Uncharacterized protein</fullName>
    </submittedName>
</protein>
<comment type="caution">
    <text evidence="2">The sequence shown here is derived from an EMBL/GenBank/DDBJ whole genome shotgun (WGS) entry which is preliminary data.</text>
</comment>
<feature type="transmembrane region" description="Helical" evidence="1">
    <location>
        <begin position="35"/>
        <end position="56"/>
    </location>
</feature>
<name>A0A4R2TEN1_9FIRM</name>
<gene>
    <name evidence="2" type="ORF">EDD79_102036</name>
</gene>
<proteinExistence type="predicted"/>
<organism evidence="2 3">
    <name type="scientific">Serpentinicella alkaliphila</name>
    <dbReference type="NCBI Taxonomy" id="1734049"/>
    <lineage>
        <taxon>Bacteria</taxon>
        <taxon>Bacillati</taxon>
        <taxon>Bacillota</taxon>
        <taxon>Clostridia</taxon>
        <taxon>Peptostreptococcales</taxon>
        <taxon>Natronincolaceae</taxon>
        <taxon>Serpentinicella</taxon>
    </lineage>
</organism>